<keyword evidence="1" id="KW-1133">Transmembrane helix</keyword>
<sequence>MEFSFSCFFFISSWNCLCSSMFRNVFPPFFLMSQSYKTIHFSEYYRYKRRQFSEYNHMMLHFRRQKKMFTLFYSNNNYFEVLISFCFFYVGRMFHSIKSIRHPSYVYAYA</sequence>
<dbReference type="AlphaFoldDB" id="A0A3S0ZRE3"/>
<comment type="caution">
    <text evidence="2">The sequence shown here is derived from an EMBL/GenBank/DDBJ whole genome shotgun (WGS) entry which is preliminary data.</text>
</comment>
<evidence type="ECO:0000313" key="2">
    <source>
        <dbReference type="EMBL" id="RUS84071.1"/>
    </source>
</evidence>
<organism evidence="2 3">
    <name type="scientific">Elysia chlorotica</name>
    <name type="common">Eastern emerald elysia</name>
    <name type="synonym">Sea slug</name>
    <dbReference type="NCBI Taxonomy" id="188477"/>
    <lineage>
        <taxon>Eukaryota</taxon>
        <taxon>Metazoa</taxon>
        <taxon>Spiralia</taxon>
        <taxon>Lophotrochozoa</taxon>
        <taxon>Mollusca</taxon>
        <taxon>Gastropoda</taxon>
        <taxon>Heterobranchia</taxon>
        <taxon>Euthyneura</taxon>
        <taxon>Panpulmonata</taxon>
        <taxon>Sacoglossa</taxon>
        <taxon>Placobranchoidea</taxon>
        <taxon>Plakobranchidae</taxon>
        <taxon>Elysia</taxon>
    </lineage>
</organism>
<keyword evidence="3" id="KW-1185">Reference proteome</keyword>
<dbReference type="EMBL" id="RQTK01000219">
    <property type="protein sequence ID" value="RUS84071.1"/>
    <property type="molecule type" value="Genomic_DNA"/>
</dbReference>
<reference evidence="2 3" key="1">
    <citation type="submission" date="2019-01" db="EMBL/GenBank/DDBJ databases">
        <title>A draft genome assembly of the solar-powered sea slug Elysia chlorotica.</title>
        <authorList>
            <person name="Cai H."/>
            <person name="Li Q."/>
            <person name="Fang X."/>
            <person name="Li J."/>
            <person name="Curtis N.E."/>
            <person name="Altenburger A."/>
            <person name="Shibata T."/>
            <person name="Feng M."/>
            <person name="Maeda T."/>
            <person name="Schwartz J.A."/>
            <person name="Shigenobu S."/>
            <person name="Lundholm N."/>
            <person name="Nishiyama T."/>
            <person name="Yang H."/>
            <person name="Hasebe M."/>
            <person name="Li S."/>
            <person name="Pierce S.K."/>
            <person name="Wang J."/>
        </authorList>
    </citation>
    <scope>NUCLEOTIDE SEQUENCE [LARGE SCALE GENOMIC DNA]</scope>
    <source>
        <strain evidence="2">EC2010</strain>
        <tissue evidence="2">Whole organism of an adult</tissue>
    </source>
</reference>
<name>A0A3S0ZRE3_ELYCH</name>
<proteinExistence type="predicted"/>
<gene>
    <name evidence="2" type="ORF">EGW08_008183</name>
</gene>
<protein>
    <submittedName>
        <fullName evidence="2">Uncharacterized protein</fullName>
    </submittedName>
</protein>
<keyword evidence="1" id="KW-0812">Transmembrane</keyword>
<accession>A0A3S0ZRE3</accession>
<keyword evidence="1" id="KW-0472">Membrane</keyword>
<evidence type="ECO:0000313" key="3">
    <source>
        <dbReference type="Proteomes" id="UP000271974"/>
    </source>
</evidence>
<evidence type="ECO:0000256" key="1">
    <source>
        <dbReference type="SAM" id="Phobius"/>
    </source>
</evidence>
<feature type="transmembrane region" description="Helical" evidence="1">
    <location>
        <begin position="77"/>
        <end position="94"/>
    </location>
</feature>
<dbReference type="Proteomes" id="UP000271974">
    <property type="component" value="Unassembled WGS sequence"/>
</dbReference>